<evidence type="ECO:0000256" key="7">
    <source>
        <dbReference type="ARBA" id="ARBA00022801"/>
    </source>
</evidence>
<keyword evidence="9" id="KW-0368">Histidine biosynthesis</keyword>
<comment type="similarity">
    <text evidence="3">Belongs to the PRA-PH family.</text>
</comment>
<reference evidence="10" key="2">
    <citation type="journal article" date="2023" name="ISME Commun">
        <title>Characterization of a bloom-associated alphaproteobacterial lineage, 'Candidatus Phycosocius': insights into freshwater algal-bacterial interactions.</title>
        <authorList>
            <person name="Tanabe Y."/>
            <person name="Yamaguchi H."/>
            <person name="Yoshida M."/>
            <person name="Kai A."/>
            <person name="Okazaki Y."/>
        </authorList>
    </citation>
    <scope>NUCLEOTIDE SEQUENCE</scope>
    <source>
        <strain evidence="10">BOTRYCO-1</strain>
    </source>
</reference>
<dbReference type="RefSeq" id="WP_284359369.1">
    <property type="nucleotide sequence ID" value="NZ_BPFZ01000004.1"/>
</dbReference>
<dbReference type="PANTHER" id="PTHR42945:SF1">
    <property type="entry name" value="HISTIDINE BIOSYNTHESIS BIFUNCTIONAL PROTEIN HIS7"/>
    <property type="match status" value="1"/>
</dbReference>
<evidence type="ECO:0000256" key="6">
    <source>
        <dbReference type="ARBA" id="ARBA00022741"/>
    </source>
</evidence>
<dbReference type="Proteomes" id="UP001161064">
    <property type="component" value="Unassembled WGS sequence"/>
</dbReference>
<evidence type="ECO:0000256" key="9">
    <source>
        <dbReference type="ARBA" id="ARBA00023102"/>
    </source>
</evidence>
<reference evidence="10" key="1">
    <citation type="submission" date="2021-05" db="EMBL/GenBank/DDBJ databases">
        <authorList>
            <person name="Tanabe Y."/>
        </authorList>
    </citation>
    <scope>NUCLEOTIDE SEQUENCE</scope>
    <source>
        <strain evidence="10">BOTRYCO-1</strain>
    </source>
</reference>
<dbReference type="InterPro" id="IPR021130">
    <property type="entry name" value="PRib-ATP_PPHydrolase-like"/>
</dbReference>
<dbReference type="CDD" id="cd11534">
    <property type="entry name" value="NTP-PPase_HisIE_like"/>
    <property type="match status" value="1"/>
</dbReference>
<dbReference type="InterPro" id="IPR008179">
    <property type="entry name" value="HisE"/>
</dbReference>
<name>A0ABQ4PUT0_9PROT</name>
<dbReference type="Pfam" id="PF01503">
    <property type="entry name" value="PRA-PH"/>
    <property type="match status" value="1"/>
</dbReference>
<gene>
    <name evidence="10" type="primary">hisE</name>
    <name evidence="10" type="ORF">PsB1_0890</name>
</gene>
<organism evidence="10 11">
    <name type="scientific">Candidatus Phycosocius spiralis</name>
    <dbReference type="NCBI Taxonomy" id="2815099"/>
    <lineage>
        <taxon>Bacteria</taxon>
        <taxon>Pseudomonadati</taxon>
        <taxon>Pseudomonadota</taxon>
        <taxon>Alphaproteobacteria</taxon>
        <taxon>Caulobacterales</taxon>
        <taxon>Caulobacterales incertae sedis</taxon>
        <taxon>Candidatus Phycosocius</taxon>
    </lineage>
</organism>
<sequence length="110" mass="11302">MTLTLGQALDQLLEQINTKSQADPSTSYTAKLIGQGTAHCAKKLGEEGVELALALVSGSATDVAHEAADLLYHFGVALASRGISGPDVVGVIVARIGRSGLEEKASRTPS</sequence>
<accession>A0ABQ4PUT0</accession>
<protein>
    <recommendedName>
        <fullName evidence="4">phosphoribosyl-ATP diphosphatase</fullName>
        <ecNumber evidence="4">3.6.1.31</ecNumber>
    </recommendedName>
</protein>
<comment type="catalytic activity">
    <reaction evidence="1">
        <text>1-(5-phospho-beta-D-ribosyl)-ATP + H2O = 1-(5-phospho-beta-D-ribosyl)-5'-AMP + diphosphate + H(+)</text>
        <dbReference type="Rhea" id="RHEA:22828"/>
        <dbReference type="ChEBI" id="CHEBI:15377"/>
        <dbReference type="ChEBI" id="CHEBI:15378"/>
        <dbReference type="ChEBI" id="CHEBI:33019"/>
        <dbReference type="ChEBI" id="CHEBI:59457"/>
        <dbReference type="ChEBI" id="CHEBI:73183"/>
        <dbReference type="EC" id="3.6.1.31"/>
    </reaction>
</comment>
<keyword evidence="8" id="KW-0067">ATP-binding</keyword>
<dbReference type="EMBL" id="BPFZ01000004">
    <property type="protein sequence ID" value="GIU66736.1"/>
    <property type="molecule type" value="Genomic_DNA"/>
</dbReference>
<keyword evidence="5" id="KW-0028">Amino-acid biosynthesis</keyword>
<evidence type="ECO:0000313" key="10">
    <source>
        <dbReference type="EMBL" id="GIU66736.1"/>
    </source>
</evidence>
<keyword evidence="7" id="KW-0378">Hydrolase</keyword>
<evidence type="ECO:0000256" key="8">
    <source>
        <dbReference type="ARBA" id="ARBA00022840"/>
    </source>
</evidence>
<comment type="pathway">
    <text evidence="2">Amino-acid biosynthesis; L-histidine biosynthesis; L-histidine from 5-phospho-alpha-D-ribose 1-diphosphate: step 2/9.</text>
</comment>
<dbReference type="SUPFAM" id="SSF101386">
    <property type="entry name" value="all-alpha NTP pyrophosphatases"/>
    <property type="match status" value="1"/>
</dbReference>
<proteinExistence type="inferred from homology"/>
<keyword evidence="6" id="KW-0547">Nucleotide-binding</keyword>
<evidence type="ECO:0000256" key="3">
    <source>
        <dbReference type="ARBA" id="ARBA00009392"/>
    </source>
</evidence>
<keyword evidence="11" id="KW-1185">Reference proteome</keyword>
<dbReference type="PANTHER" id="PTHR42945">
    <property type="entry name" value="HISTIDINE BIOSYNTHESIS BIFUNCTIONAL PROTEIN"/>
    <property type="match status" value="1"/>
</dbReference>
<evidence type="ECO:0000256" key="5">
    <source>
        <dbReference type="ARBA" id="ARBA00022605"/>
    </source>
</evidence>
<evidence type="ECO:0000256" key="1">
    <source>
        <dbReference type="ARBA" id="ARBA00001460"/>
    </source>
</evidence>
<dbReference type="EC" id="3.6.1.31" evidence="4"/>
<evidence type="ECO:0000256" key="2">
    <source>
        <dbReference type="ARBA" id="ARBA00005204"/>
    </source>
</evidence>
<evidence type="ECO:0000313" key="11">
    <source>
        <dbReference type="Proteomes" id="UP001161064"/>
    </source>
</evidence>
<evidence type="ECO:0000256" key="4">
    <source>
        <dbReference type="ARBA" id="ARBA00012414"/>
    </source>
</evidence>
<comment type="caution">
    <text evidence="10">The sequence shown here is derived from an EMBL/GenBank/DDBJ whole genome shotgun (WGS) entry which is preliminary data.</text>
</comment>
<dbReference type="NCBIfam" id="TIGR03188">
    <property type="entry name" value="histidine_hisI"/>
    <property type="match status" value="1"/>
</dbReference>
<dbReference type="Gene3D" id="1.10.287.1080">
    <property type="entry name" value="MazG-like"/>
    <property type="match status" value="1"/>
</dbReference>